<name>A0A7W6FPP2_9SPHN</name>
<dbReference type="PANTHER" id="PTHR34309:SF1">
    <property type="entry name" value="PROTEIN GLCG"/>
    <property type="match status" value="1"/>
</dbReference>
<dbReference type="Pfam" id="PF03928">
    <property type="entry name" value="HbpS-like"/>
    <property type="match status" value="2"/>
</dbReference>
<protein>
    <submittedName>
        <fullName evidence="1">Uncharacterized protein GlcG (DUF336 family)</fullName>
    </submittedName>
</protein>
<reference evidence="1 2" key="1">
    <citation type="submission" date="2020-08" db="EMBL/GenBank/DDBJ databases">
        <title>Genomic Encyclopedia of Type Strains, Phase IV (KMG-IV): sequencing the most valuable type-strain genomes for metagenomic binning, comparative biology and taxonomic classification.</title>
        <authorList>
            <person name="Goeker M."/>
        </authorList>
    </citation>
    <scope>NUCLEOTIDE SEQUENCE [LARGE SCALE GENOMIC DNA]</scope>
    <source>
        <strain evidence="1 2">DSM 26189</strain>
    </source>
</reference>
<evidence type="ECO:0000313" key="2">
    <source>
        <dbReference type="Proteomes" id="UP000571950"/>
    </source>
</evidence>
<proteinExistence type="predicted"/>
<dbReference type="Proteomes" id="UP000571950">
    <property type="component" value="Unassembled WGS sequence"/>
</dbReference>
<evidence type="ECO:0000313" key="1">
    <source>
        <dbReference type="EMBL" id="MBB3926040.1"/>
    </source>
</evidence>
<organism evidence="1 2">
    <name type="scientific">Sphingobium jiangsuense</name>
    <dbReference type="NCBI Taxonomy" id="870476"/>
    <lineage>
        <taxon>Bacteria</taxon>
        <taxon>Pseudomonadati</taxon>
        <taxon>Pseudomonadota</taxon>
        <taxon>Alphaproteobacteria</taxon>
        <taxon>Sphingomonadales</taxon>
        <taxon>Sphingomonadaceae</taxon>
        <taxon>Sphingobium</taxon>
    </lineage>
</organism>
<gene>
    <name evidence="1" type="ORF">GGR43_001755</name>
</gene>
<dbReference type="InterPro" id="IPR038084">
    <property type="entry name" value="PduO/GlcC-like_sf"/>
</dbReference>
<dbReference type="Gene3D" id="3.30.450.150">
    <property type="entry name" value="Haem-degrading domain"/>
    <property type="match status" value="2"/>
</dbReference>
<keyword evidence="2" id="KW-1185">Reference proteome</keyword>
<dbReference type="EMBL" id="JACIDT010000005">
    <property type="protein sequence ID" value="MBB3926040.1"/>
    <property type="molecule type" value="Genomic_DNA"/>
</dbReference>
<dbReference type="InterPro" id="IPR005624">
    <property type="entry name" value="PduO/GlcC-like"/>
</dbReference>
<sequence>MGSLPSPARLSLATARSLLARAVDKTEALRQTGTFIVVDSSGSPVSAARMDGCAPGALAIVRAKAFGAAANGEPSASFAARMAKFSPAVFASYQAVLRDQPFPGGGAMLVEKEGTALGAMATGLGIGPFVKLAGVEPSELIVDGKPANLEDLIISYALGIDYSPQHGDDMARWVDAYGGPPDPGIKGTGLSPAPRASAQARLGRAQAIADHIVGEAANKGARVAMAIVDAAGDVVTLDRMDGAPPMGVDVAAAVAVASVNFGVASGEIAAQKHYSAALDRLLATVPYPMLALPGGYPLGPQDEPAGGVGIHCHDLDLAQELARGAAQWASTNFEGER</sequence>
<dbReference type="SUPFAM" id="SSF143744">
    <property type="entry name" value="GlcG-like"/>
    <property type="match status" value="2"/>
</dbReference>
<dbReference type="RefSeq" id="WP_223177366.1">
    <property type="nucleotide sequence ID" value="NZ_BSPS01000029.1"/>
</dbReference>
<dbReference type="AlphaFoldDB" id="A0A7W6FPP2"/>
<comment type="caution">
    <text evidence="1">The sequence shown here is derived from an EMBL/GenBank/DDBJ whole genome shotgun (WGS) entry which is preliminary data.</text>
</comment>
<dbReference type="InterPro" id="IPR052517">
    <property type="entry name" value="GlcG_carb_metab_protein"/>
</dbReference>
<accession>A0A7W6FPP2</accession>
<dbReference type="PANTHER" id="PTHR34309">
    <property type="entry name" value="SLR1406 PROTEIN"/>
    <property type="match status" value="1"/>
</dbReference>